<sequence length="207" mass="23574">MTGNQIQYQRNVETERHNRVTEEEQKRSNLANERETYRHNYATEVLGTNTLSETKRHNLATESNQLNSLLETTRHNKVMEQNDAVKATASLVSSNASLMNAQANTLKTYSDLKYADVYAGATYKKASADYMKANTDRKRYDLEQEMQPYKKWESGTKSFSNVVSSLANRSKANTEKKNSRSVRTKNYLQGFGSWLNTATGIAGFLFK</sequence>
<reference evidence="2" key="2">
    <citation type="journal article" date="2018" name="Virology">
        <title>Extensive conservation of prokaryotic ribosomal binding sites in known and novel picobirnaviruses.</title>
        <authorList>
            <person name="Krishnamurthy S.R."/>
            <person name="Wang D."/>
        </authorList>
    </citation>
    <scope>NUCLEOTIDE SEQUENCE</scope>
    <source>
        <strain evidence="2">WUSTL</strain>
    </source>
</reference>
<evidence type="ECO:0000313" key="2">
    <source>
        <dbReference type="EMBL" id="AVD54033.1"/>
    </source>
</evidence>
<dbReference type="EMBL" id="MG010891">
    <property type="protein sequence ID" value="AVD54033.1"/>
    <property type="molecule type" value="Genomic_RNA"/>
</dbReference>
<feature type="region of interest" description="Disordered" evidence="1">
    <location>
        <begin position="1"/>
        <end position="32"/>
    </location>
</feature>
<name>A0A2L1FE61_9VIRU</name>
<reference evidence="2" key="1">
    <citation type="submission" date="2017-09" db="EMBL/GenBank/DDBJ databases">
        <authorList>
            <person name="Ehlers B."/>
            <person name="Leendertz F.H."/>
        </authorList>
    </citation>
    <scope>NUCLEOTIDE SEQUENCE</scope>
    <source>
        <strain evidence="2">WUSTL</strain>
    </source>
</reference>
<organism evidence="2">
    <name type="scientific">Macaque picobirnavirus 6</name>
    <dbReference type="NCBI Taxonomy" id="2078822"/>
    <lineage>
        <taxon>Viruses</taxon>
        <taxon>Riboviria</taxon>
        <taxon>Orthornavirae</taxon>
        <taxon>Pisuviricota</taxon>
        <taxon>Duplopiviricetes</taxon>
        <taxon>Durnavirales</taxon>
        <taxon>Picobirnaviridae</taxon>
    </lineage>
</organism>
<feature type="compositionally biased region" description="Basic and acidic residues" evidence="1">
    <location>
        <begin position="12"/>
        <end position="32"/>
    </location>
</feature>
<accession>A0A2L1FE61</accession>
<proteinExistence type="predicted"/>
<protein>
    <submittedName>
        <fullName evidence="2">ORF1</fullName>
    </submittedName>
</protein>
<evidence type="ECO:0000256" key="1">
    <source>
        <dbReference type="SAM" id="MobiDB-lite"/>
    </source>
</evidence>
<feature type="compositionally biased region" description="Polar residues" evidence="1">
    <location>
        <begin position="1"/>
        <end position="11"/>
    </location>
</feature>